<protein>
    <submittedName>
        <fullName evidence="1">Uncharacterized protein</fullName>
    </submittedName>
</protein>
<comment type="caution">
    <text evidence="1">The sequence shown here is derived from an EMBL/GenBank/DDBJ whole genome shotgun (WGS) entry which is preliminary data.</text>
</comment>
<organism evidence="1">
    <name type="scientific">marine sediment metagenome</name>
    <dbReference type="NCBI Taxonomy" id="412755"/>
    <lineage>
        <taxon>unclassified sequences</taxon>
        <taxon>metagenomes</taxon>
        <taxon>ecological metagenomes</taxon>
    </lineage>
</organism>
<gene>
    <name evidence="1" type="ORF">LCGC14_2974130</name>
</gene>
<dbReference type="EMBL" id="LAZR01060557">
    <property type="protein sequence ID" value="KKK65438.1"/>
    <property type="molecule type" value="Genomic_DNA"/>
</dbReference>
<reference evidence="1" key="1">
    <citation type="journal article" date="2015" name="Nature">
        <title>Complex archaea that bridge the gap between prokaryotes and eukaryotes.</title>
        <authorList>
            <person name="Spang A."/>
            <person name="Saw J.H."/>
            <person name="Jorgensen S.L."/>
            <person name="Zaremba-Niedzwiedzka K."/>
            <person name="Martijn J."/>
            <person name="Lind A.E."/>
            <person name="van Eijk R."/>
            <person name="Schleper C."/>
            <person name="Guy L."/>
            <person name="Ettema T.J."/>
        </authorList>
    </citation>
    <scope>NUCLEOTIDE SEQUENCE</scope>
</reference>
<evidence type="ECO:0000313" key="1">
    <source>
        <dbReference type="EMBL" id="KKK65438.1"/>
    </source>
</evidence>
<sequence length="87" mass="10147">MTGSHNNGGSSDYYTLPSDCQTLQDIIVKQGMDFTQGNIFKACYRWDKKPSKEYNLRKIIWFAEDALERLYKEDPSNPRGNCFESKR</sequence>
<accession>A0A0F8X9G8</accession>
<name>A0A0F8X9G8_9ZZZZ</name>
<proteinExistence type="predicted"/>
<dbReference type="AlphaFoldDB" id="A0A0F8X9G8"/>